<accession>A0A6J1CLC7</accession>
<protein>
    <submittedName>
        <fullName evidence="10">Adenosine deaminase-like protein</fullName>
    </submittedName>
</protein>
<proteinExistence type="inferred from homology"/>
<dbReference type="GO" id="GO:0006154">
    <property type="term" value="P:adenosine catabolic process"/>
    <property type="evidence" value="ECO:0007669"/>
    <property type="project" value="TreeGrafter"/>
</dbReference>
<comment type="catalytic activity">
    <reaction evidence="7">
        <text>N(6)-methyl-AMP + H2O + H(+) = IMP + methylamine</text>
        <dbReference type="Rhea" id="RHEA:16001"/>
        <dbReference type="ChEBI" id="CHEBI:15377"/>
        <dbReference type="ChEBI" id="CHEBI:15378"/>
        <dbReference type="ChEBI" id="CHEBI:58053"/>
        <dbReference type="ChEBI" id="CHEBI:59338"/>
        <dbReference type="ChEBI" id="CHEBI:144842"/>
    </reaction>
    <physiologicalReaction direction="left-to-right" evidence="7">
        <dbReference type="Rhea" id="RHEA:16002"/>
    </physiologicalReaction>
</comment>
<keyword evidence="9" id="KW-1185">Reference proteome</keyword>
<comment type="cofactor">
    <cofactor evidence="1">
        <name>Zn(2+)</name>
        <dbReference type="ChEBI" id="CHEBI:29105"/>
    </cofactor>
</comment>
<dbReference type="RefSeq" id="XP_022142364.1">
    <property type="nucleotide sequence ID" value="XM_022286672.1"/>
</dbReference>
<dbReference type="OrthoDB" id="272271at2759"/>
<dbReference type="GO" id="GO:0046103">
    <property type="term" value="P:inosine biosynthetic process"/>
    <property type="evidence" value="ECO:0007669"/>
    <property type="project" value="TreeGrafter"/>
</dbReference>
<keyword evidence="6" id="KW-0546">Nucleotide metabolism</keyword>
<evidence type="ECO:0000256" key="5">
    <source>
        <dbReference type="ARBA" id="ARBA00022833"/>
    </source>
</evidence>
<dbReference type="AlphaFoldDB" id="A0A6J1CLC7"/>
<evidence type="ECO:0000313" key="9">
    <source>
        <dbReference type="Proteomes" id="UP000504603"/>
    </source>
</evidence>
<dbReference type="SUPFAM" id="SSF51556">
    <property type="entry name" value="Metallo-dependent hydrolases"/>
    <property type="match status" value="1"/>
</dbReference>
<dbReference type="InterPro" id="IPR001365">
    <property type="entry name" value="A_deaminase_dom"/>
</dbReference>
<dbReference type="GO" id="GO:0004000">
    <property type="term" value="F:adenosine deaminase activity"/>
    <property type="evidence" value="ECO:0007669"/>
    <property type="project" value="TreeGrafter"/>
</dbReference>
<dbReference type="GO" id="GO:0046872">
    <property type="term" value="F:metal ion binding"/>
    <property type="evidence" value="ECO:0007669"/>
    <property type="project" value="UniProtKB-KW"/>
</dbReference>
<dbReference type="KEGG" id="mcha:111012504"/>
<feature type="domain" description="Adenosine deaminase" evidence="8">
    <location>
        <begin position="8"/>
        <end position="352"/>
    </location>
</feature>
<name>A0A6J1CLC7_MOMCH</name>
<evidence type="ECO:0000256" key="4">
    <source>
        <dbReference type="ARBA" id="ARBA00022801"/>
    </source>
</evidence>
<keyword evidence="4" id="KW-0378">Hydrolase</keyword>
<dbReference type="CDD" id="cd00443">
    <property type="entry name" value="ADA_AMPD"/>
    <property type="match status" value="1"/>
</dbReference>
<comment type="similarity">
    <text evidence="2">Belongs to the metallo-dependent hydrolases superfamily. Adenosine and AMP deaminases family.</text>
</comment>
<dbReference type="PANTHER" id="PTHR11409:SF42">
    <property type="entry name" value="ADENOSINE DEAMINASE-LIKE PROTEIN"/>
    <property type="match status" value="1"/>
</dbReference>
<dbReference type="GO" id="GO:0009117">
    <property type="term" value="P:nucleotide metabolic process"/>
    <property type="evidence" value="ECO:0007669"/>
    <property type="project" value="UniProtKB-KW"/>
</dbReference>
<evidence type="ECO:0000313" key="10">
    <source>
        <dbReference type="RefSeq" id="XP_022142364.1"/>
    </source>
</evidence>
<sequence length="363" mass="41120">MEWCESMPKVELHAHLNGSIRDSTLLELARDLGQKGVLVFSDFEHVILKNDRSLVEVFKLFDLIHMVTTDHRTITRITKEVVEDFASENVVYIELRTTPKKNESIGMSKRSYIEAVVEGLKTINNVDVDFLPHDVNAQSSLNSLPMDNTHNLTPRKKIYVRLLLSIDRRETTEDAMETVKLALELKDVGVVGIDLSGNPVVGEWTTFFPALQFAKENGLAITLHCGEVRNPEEIQAMLDFLPQRIGHACFFEGEDWEKLKCLKIPVEICFTSNIRTNSISSLDVHHFDDLYKVNHPLVICTDDSGVFSTSVSKEYSLAASAFGLGKREIFQLARDAVDFIFADDEIKRLLKEVFDSFRSNLAL</sequence>
<dbReference type="PANTHER" id="PTHR11409">
    <property type="entry name" value="ADENOSINE DEAMINASE"/>
    <property type="match status" value="1"/>
</dbReference>
<dbReference type="Proteomes" id="UP000504603">
    <property type="component" value="Unplaced"/>
</dbReference>
<reference evidence="10" key="1">
    <citation type="submission" date="2025-08" db="UniProtKB">
        <authorList>
            <consortium name="RefSeq"/>
        </authorList>
    </citation>
    <scope>IDENTIFICATION</scope>
    <source>
        <strain evidence="10">OHB3-1</strain>
    </source>
</reference>
<dbReference type="InterPro" id="IPR006330">
    <property type="entry name" value="Ado/ade_deaminase"/>
</dbReference>
<dbReference type="FunFam" id="3.20.20.140:FF:000050">
    <property type="entry name" value="Adenosine/AMP deaminase family protein"/>
    <property type="match status" value="1"/>
</dbReference>
<evidence type="ECO:0000256" key="1">
    <source>
        <dbReference type="ARBA" id="ARBA00001947"/>
    </source>
</evidence>
<gene>
    <name evidence="10" type="primary">LOC111012504</name>
</gene>
<dbReference type="Gene3D" id="3.20.20.140">
    <property type="entry name" value="Metal-dependent hydrolases"/>
    <property type="match status" value="1"/>
</dbReference>
<organism evidence="9 10">
    <name type="scientific">Momordica charantia</name>
    <name type="common">Bitter gourd</name>
    <name type="synonym">Balsam pear</name>
    <dbReference type="NCBI Taxonomy" id="3673"/>
    <lineage>
        <taxon>Eukaryota</taxon>
        <taxon>Viridiplantae</taxon>
        <taxon>Streptophyta</taxon>
        <taxon>Embryophyta</taxon>
        <taxon>Tracheophyta</taxon>
        <taxon>Spermatophyta</taxon>
        <taxon>Magnoliopsida</taxon>
        <taxon>eudicotyledons</taxon>
        <taxon>Gunneridae</taxon>
        <taxon>Pentapetalae</taxon>
        <taxon>rosids</taxon>
        <taxon>fabids</taxon>
        <taxon>Cucurbitales</taxon>
        <taxon>Cucurbitaceae</taxon>
        <taxon>Momordiceae</taxon>
        <taxon>Momordica</taxon>
    </lineage>
</organism>
<keyword evidence="3" id="KW-0479">Metal-binding</keyword>
<evidence type="ECO:0000256" key="2">
    <source>
        <dbReference type="ARBA" id="ARBA00006676"/>
    </source>
</evidence>
<evidence type="ECO:0000256" key="7">
    <source>
        <dbReference type="ARBA" id="ARBA00048787"/>
    </source>
</evidence>
<keyword evidence="5" id="KW-0862">Zinc</keyword>
<evidence type="ECO:0000256" key="3">
    <source>
        <dbReference type="ARBA" id="ARBA00022723"/>
    </source>
</evidence>
<dbReference type="InterPro" id="IPR032466">
    <property type="entry name" value="Metal_Hydrolase"/>
</dbReference>
<dbReference type="GeneID" id="111012504"/>
<dbReference type="Pfam" id="PF00962">
    <property type="entry name" value="A_deaminase"/>
    <property type="match status" value="1"/>
</dbReference>
<evidence type="ECO:0000259" key="8">
    <source>
        <dbReference type="Pfam" id="PF00962"/>
    </source>
</evidence>
<evidence type="ECO:0000256" key="6">
    <source>
        <dbReference type="ARBA" id="ARBA00023080"/>
    </source>
</evidence>